<dbReference type="PROSITE" id="PS00211">
    <property type="entry name" value="ABC_TRANSPORTER_1"/>
    <property type="match status" value="1"/>
</dbReference>
<accession>A0A0A2XSB6</accession>
<dbReference type="SUPFAM" id="SSF52540">
    <property type="entry name" value="P-loop containing nucleoside triphosphate hydrolases"/>
    <property type="match status" value="1"/>
</dbReference>
<keyword evidence="4 8" id="KW-0067">ATP-binding</keyword>
<keyword evidence="2" id="KW-0547">Nucleotide-binding</keyword>
<dbReference type="InterPro" id="IPR005895">
    <property type="entry name" value="ABC_transptr_haem_export_CcmA"/>
</dbReference>
<evidence type="ECO:0000259" key="7">
    <source>
        <dbReference type="PROSITE" id="PS50893"/>
    </source>
</evidence>
<dbReference type="InterPro" id="IPR003593">
    <property type="entry name" value="AAA+_ATPase"/>
</dbReference>
<dbReference type="NCBIfam" id="NF010061">
    <property type="entry name" value="PRK13538.1"/>
    <property type="match status" value="1"/>
</dbReference>
<dbReference type="GO" id="GO:0016887">
    <property type="term" value="F:ATP hydrolysis activity"/>
    <property type="evidence" value="ECO:0007669"/>
    <property type="project" value="InterPro"/>
</dbReference>
<dbReference type="AlphaFoldDB" id="A0A0A2XSB6"/>
<dbReference type="GO" id="GO:0022857">
    <property type="term" value="F:transmembrane transporter activity"/>
    <property type="evidence" value="ECO:0007669"/>
    <property type="project" value="InterPro"/>
</dbReference>
<dbReference type="InterPro" id="IPR027417">
    <property type="entry name" value="P-loop_NTPase"/>
</dbReference>
<evidence type="ECO:0000256" key="3">
    <source>
        <dbReference type="ARBA" id="ARBA00022748"/>
    </source>
</evidence>
<dbReference type="SMART" id="SM00382">
    <property type="entry name" value="AAA"/>
    <property type="match status" value="1"/>
</dbReference>
<reference evidence="8 9" key="1">
    <citation type="submission" date="2014-08" db="EMBL/GenBank/DDBJ databases">
        <title>Chaperone-usher fimbriae in a diverse selection of Gallibacterium genomes.</title>
        <authorList>
            <person name="Kudirkiene E."/>
            <person name="Bager R.J."/>
            <person name="Johnson T.J."/>
            <person name="Bojesen A.M."/>
        </authorList>
    </citation>
    <scope>NUCLEOTIDE SEQUENCE [LARGE SCALE GENOMIC DNA]</scope>
    <source>
        <strain evidence="8 9">CCM5976</strain>
    </source>
</reference>
<dbReference type="PANTHER" id="PTHR43499">
    <property type="entry name" value="ABC TRANSPORTER I FAMILY MEMBER 1"/>
    <property type="match status" value="1"/>
</dbReference>
<keyword evidence="6" id="KW-0472">Membrane</keyword>
<dbReference type="GO" id="GO:0005524">
    <property type="term" value="F:ATP binding"/>
    <property type="evidence" value="ECO:0007669"/>
    <property type="project" value="UniProtKB-KW"/>
</dbReference>
<dbReference type="Proteomes" id="UP000030418">
    <property type="component" value="Unassembled WGS sequence"/>
</dbReference>
<keyword evidence="1" id="KW-0813">Transport</keyword>
<evidence type="ECO:0000256" key="4">
    <source>
        <dbReference type="ARBA" id="ARBA00022840"/>
    </source>
</evidence>
<gene>
    <name evidence="8" type="ORF">P375_03095</name>
</gene>
<comment type="caution">
    <text evidence="8">The sequence shown here is derived from an EMBL/GenBank/DDBJ whole genome shotgun (WGS) entry which is preliminary data.</text>
</comment>
<protein>
    <submittedName>
        <fullName evidence="8">Heme ABC transporter ATP-binding protein</fullName>
    </submittedName>
</protein>
<evidence type="ECO:0000256" key="6">
    <source>
        <dbReference type="ARBA" id="ARBA00023136"/>
    </source>
</evidence>
<feature type="domain" description="ABC transporter" evidence="7">
    <location>
        <begin position="7"/>
        <end position="214"/>
    </location>
</feature>
<keyword evidence="9" id="KW-1185">Reference proteome</keyword>
<evidence type="ECO:0000256" key="1">
    <source>
        <dbReference type="ARBA" id="ARBA00022448"/>
    </source>
</evidence>
<dbReference type="InterPro" id="IPR017871">
    <property type="entry name" value="ABC_transporter-like_CS"/>
</dbReference>
<dbReference type="PROSITE" id="PS50893">
    <property type="entry name" value="ABC_TRANSPORTER_2"/>
    <property type="match status" value="1"/>
</dbReference>
<dbReference type="NCBIfam" id="TIGR01189">
    <property type="entry name" value="ccmA"/>
    <property type="match status" value="1"/>
</dbReference>
<evidence type="ECO:0000256" key="2">
    <source>
        <dbReference type="ARBA" id="ARBA00022741"/>
    </source>
</evidence>
<dbReference type="EMBL" id="JPXY01000014">
    <property type="protein sequence ID" value="KGQ33585.1"/>
    <property type="molecule type" value="Genomic_DNA"/>
</dbReference>
<dbReference type="InterPro" id="IPR003439">
    <property type="entry name" value="ABC_transporter-like_ATP-bd"/>
</dbReference>
<dbReference type="PANTHER" id="PTHR43499:SF1">
    <property type="entry name" value="ABC TRANSPORTER I FAMILY MEMBER 1"/>
    <property type="match status" value="1"/>
</dbReference>
<name>A0A0A2XSB6_9PAST</name>
<dbReference type="GO" id="GO:0017004">
    <property type="term" value="P:cytochrome complex assembly"/>
    <property type="evidence" value="ECO:0007669"/>
    <property type="project" value="UniProtKB-KW"/>
</dbReference>
<dbReference type="Gene3D" id="3.40.50.300">
    <property type="entry name" value="P-loop containing nucleotide triphosphate hydrolases"/>
    <property type="match status" value="1"/>
</dbReference>
<dbReference type="Pfam" id="PF00005">
    <property type="entry name" value="ABC_tran"/>
    <property type="match status" value="1"/>
</dbReference>
<evidence type="ECO:0000313" key="9">
    <source>
        <dbReference type="Proteomes" id="UP000030418"/>
    </source>
</evidence>
<evidence type="ECO:0000256" key="5">
    <source>
        <dbReference type="ARBA" id="ARBA00022967"/>
    </source>
</evidence>
<evidence type="ECO:0000313" key="8">
    <source>
        <dbReference type="EMBL" id="KGQ33585.1"/>
    </source>
</evidence>
<sequence>MNSINQLQLNHLSCQRGERILFNDVNLCFQSGDFVQIEGHNGVGKTTLLRALSGLSRPREGQVLWNNEPILQQQEEFNQNLLFLGHHSGTKPELSAWENLRFFQKTTNSRQQVEVLWETLQVVGLLGYEDIPANQLSAGQQKRVALARLWLSTAPLWILDEPFNAIDKRGVQVLTNLFEFHINQGGIVIITSHQDVPSRLVQKVQLEKYKFIESE</sequence>
<organism evidence="8 9">
    <name type="scientific">Gallibacterium genomosp. 2</name>
    <dbReference type="NCBI Taxonomy" id="155517"/>
    <lineage>
        <taxon>Bacteria</taxon>
        <taxon>Pseudomonadati</taxon>
        <taxon>Pseudomonadota</taxon>
        <taxon>Gammaproteobacteria</taxon>
        <taxon>Pasteurellales</taxon>
        <taxon>Pasteurellaceae</taxon>
        <taxon>Gallibacterium</taxon>
    </lineage>
</organism>
<dbReference type="RefSeq" id="WP_039134189.1">
    <property type="nucleotide sequence ID" value="NZ_JPXY01000014.1"/>
</dbReference>
<keyword evidence="3" id="KW-0201">Cytochrome c-type biogenesis</keyword>
<keyword evidence="5" id="KW-1278">Translocase</keyword>
<proteinExistence type="predicted"/>